<feature type="coiled-coil region" evidence="7">
    <location>
        <begin position="263"/>
        <end position="300"/>
    </location>
</feature>
<reference evidence="12" key="1">
    <citation type="submission" date="2025-08" db="UniProtKB">
        <authorList>
            <consortium name="RefSeq"/>
        </authorList>
    </citation>
    <scope>IDENTIFICATION</scope>
    <source>
        <strain evidence="12">Tuebingen</strain>
        <tissue evidence="12">Fibroblasts and whole tissue</tissue>
    </source>
</reference>
<keyword evidence="4" id="KW-0862">Zinc</keyword>
<evidence type="ECO:0000256" key="6">
    <source>
        <dbReference type="PROSITE-ProRule" id="PRU00024"/>
    </source>
</evidence>
<dbReference type="SUPFAM" id="SSF57845">
    <property type="entry name" value="B-box zinc-binding domain"/>
    <property type="match status" value="1"/>
</dbReference>
<keyword evidence="3 6" id="KW-0863">Zinc-finger</keyword>
<keyword evidence="11" id="KW-1185">Reference proteome</keyword>
<dbReference type="InterPro" id="IPR006574">
    <property type="entry name" value="PRY"/>
</dbReference>
<organism evidence="11 12">
    <name type="scientific">Danio rerio</name>
    <name type="common">Zebrafish</name>
    <name type="synonym">Brachydanio rerio</name>
    <dbReference type="NCBI Taxonomy" id="7955"/>
    <lineage>
        <taxon>Eukaryota</taxon>
        <taxon>Metazoa</taxon>
        <taxon>Chordata</taxon>
        <taxon>Craniata</taxon>
        <taxon>Vertebrata</taxon>
        <taxon>Euteleostomi</taxon>
        <taxon>Actinopterygii</taxon>
        <taxon>Neopterygii</taxon>
        <taxon>Teleostei</taxon>
        <taxon>Ostariophysi</taxon>
        <taxon>Cypriniformes</taxon>
        <taxon>Danionidae</taxon>
        <taxon>Danioninae</taxon>
        <taxon>Danio</taxon>
    </lineage>
</organism>
<accession>A0A8N7T6X9</accession>
<dbReference type="InterPro" id="IPR013320">
    <property type="entry name" value="ConA-like_dom_sf"/>
</dbReference>
<protein>
    <submittedName>
        <fullName evidence="12">Tripartite motif-containing protein 16-like protein</fullName>
    </submittedName>
</protein>
<evidence type="ECO:0000313" key="11">
    <source>
        <dbReference type="Proteomes" id="UP000000437"/>
    </source>
</evidence>
<dbReference type="PROSITE" id="PS00518">
    <property type="entry name" value="ZF_RING_1"/>
    <property type="match status" value="1"/>
</dbReference>
<evidence type="ECO:0000259" key="9">
    <source>
        <dbReference type="PROSITE" id="PS50119"/>
    </source>
</evidence>
<feature type="domain" description="B30.2/SPRY" evidence="10">
    <location>
        <begin position="366"/>
        <end position="558"/>
    </location>
</feature>
<dbReference type="CDD" id="cd16040">
    <property type="entry name" value="SPRY_PRY_SNTX"/>
    <property type="match status" value="1"/>
</dbReference>
<dbReference type="PRINTS" id="PR01407">
    <property type="entry name" value="BUTYPHLNCDUF"/>
</dbReference>
<dbReference type="GO" id="GO:0005737">
    <property type="term" value="C:cytoplasm"/>
    <property type="evidence" value="ECO:0007669"/>
    <property type="project" value="UniProtKB-ARBA"/>
</dbReference>
<dbReference type="Gene3D" id="2.60.120.920">
    <property type="match status" value="1"/>
</dbReference>
<dbReference type="InterPro" id="IPR013083">
    <property type="entry name" value="Znf_RING/FYVE/PHD"/>
</dbReference>
<dbReference type="InterPro" id="IPR017907">
    <property type="entry name" value="Znf_RING_CS"/>
</dbReference>
<dbReference type="RefSeq" id="XP_688915.2">
    <property type="nucleotide sequence ID" value="XM_683823.9"/>
</dbReference>
<keyword evidence="1" id="KW-0399">Innate immunity</keyword>
<dbReference type="SMART" id="SM00449">
    <property type="entry name" value="SPRY"/>
    <property type="match status" value="1"/>
</dbReference>
<dbReference type="InterPro" id="IPR051051">
    <property type="entry name" value="E3_ubiq-ligase_TRIM/RNF"/>
</dbReference>
<dbReference type="Gene3D" id="3.30.40.10">
    <property type="entry name" value="Zinc/RING finger domain, C3HC4 (zinc finger)"/>
    <property type="match status" value="1"/>
</dbReference>
<dbReference type="PROSITE" id="PS50119">
    <property type="entry name" value="ZF_BBOX"/>
    <property type="match status" value="1"/>
</dbReference>
<feature type="domain" description="RING-type" evidence="8">
    <location>
        <begin position="15"/>
        <end position="58"/>
    </location>
</feature>
<dbReference type="SMART" id="SM00589">
    <property type="entry name" value="PRY"/>
    <property type="match status" value="1"/>
</dbReference>
<dbReference type="InterPro" id="IPR003877">
    <property type="entry name" value="SPRY_dom"/>
</dbReference>
<evidence type="ECO:0000256" key="1">
    <source>
        <dbReference type="ARBA" id="ARBA00022588"/>
    </source>
</evidence>
<dbReference type="SUPFAM" id="SSF49899">
    <property type="entry name" value="Concanavalin A-like lectins/glucanases"/>
    <property type="match status" value="1"/>
</dbReference>
<dbReference type="SMART" id="SM00184">
    <property type="entry name" value="RING"/>
    <property type="match status" value="1"/>
</dbReference>
<dbReference type="GO" id="GO:0045087">
    <property type="term" value="P:innate immune response"/>
    <property type="evidence" value="ECO:0007669"/>
    <property type="project" value="UniProtKB-KW"/>
</dbReference>
<dbReference type="Proteomes" id="UP000000437">
    <property type="component" value="Chromosome 2"/>
</dbReference>
<dbReference type="InterPro" id="IPR058030">
    <property type="entry name" value="TRIM8/14/16/25/29/45/65_CC"/>
</dbReference>
<dbReference type="SMART" id="SM00336">
    <property type="entry name" value="BBOX"/>
    <property type="match status" value="1"/>
</dbReference>
<dbReference type="Gene3D" id="3.30.160.60">
    <property type="entry name" value="Classic Zinc Finger"/>
    <property type="match status" value="1"/>
</dbReference>
<dbReference type="InterPro" id="IPR000315">
    <property type="entry name" value="Znf_B-box"/>
</dbReference>
<evidence type="ECO:0000256" key="3">
    <source>
        <dbReference type="ARBA" id="ARBA00022771"/>
    </source>
</evidence>
<dbReference type="InterPro" id="IPR003879">
    <property type="entry name" value="Butyrophylin_SPRY"/>
</dbReference>
<dbReference type="GeneID" id="560422"/>
<dbReference type="InterPro" id="IPR001841">
    <property type="entry name" value="Znf_RING"/>
</dbReference>
<dbReference type="PANTHER" id="PTHR25465:SF5">
    <property type="entry name" value="E3 UBIQUITIN_ISG15 LIGASE TRIM25-RELATED"/>
    <property type="match status" value="1"/>
</dbReference>
<dbReference type="PANTHER" id="PTHR25465">
    <property type="entry name" value="B-BOX DOMAIN CONTAINING"/>
    <property type="match status" value="1"/>
</dbReference>
<dbReference type="Gene3D" id="4.10.830.40">
    <property type="match status" value="1"/>
</dbReference>
<dbReference type="KEGG" id="dre:560422"/>
<sequence length="558" mass="64569">MAEFNSRWIRDRFSCSVCLDLLKEPVTIPCGHSYCMNCITDCWNQDEQRRVYSCPQCRQTFTPRPALNKNVMLAEMVEKAKVTRRAQTTDPAVSYAGSGDVECDVCNGRKRKAVKSCLLCLESYCESHFECHEESRSKKRHKVTDATGRIQEMICPKHDRLLEVYCRTDQKCVCLMCVMDEHKNHDTVSAEAERAEKQKQVGEIKRKWYKKIQERQKENLKLREDIKNHKSSAQTAVEDSERIFTELIQYIERRRSEVTQTIRDREKTEVSRAEGLLKKLQQEIEDLKRRNTELEQLSHTDDHIHFLQSFQSLSESLKSAAVRSPTVSSAHPYEDVRKSVSNMKQKLEQLCKQATEQISGHVTYINIISNNEPKTREEFLQYSCKLTLDPNTAHKQLHLSDENRVASFTTTMHPYPDHPDRFDTWPQVLCRESVCGRCYWEVEWTDGVSISVSYKSISRKGETKRCSFGHTNESWRLQCSQSSHLFLHNDIKTKLGVSMSSSRIGVYVDHRAGILSFFSVSHTTMSLINRVQTTFTQPLYPGFAVYGSKVKLIHFSSA</sequence>
<dbReference type="Pfam" id="PF25600">
    <property type="entry name" value="TRIM_CC"/>
    <property type="match status" value="1"/>
</dbReference>
<dbReference type="PROSITE" id="PS50188">
    <property type="entry name" value="B302_SPRY"/>
    <property type="match status" value="1"/>
</dbReference>
<dbReference type="CTD" id="560422"/>
<dbReference type="OrthoDB" id="6270329at2759"/>
<dbReference type="SUPFAM" id="SSF57850">
    <property type="entry name" value="RING/U-box"/>
    <property type="match status" value="1"/>
</dbReference>
<evidence type="ECO:0000313" key="12">
    <source>
        <dbReference type="RefSeq" id="XP_688915.2"/>
    </source>
</evidence>
<dbReference type="InterPro" id="IPR043136">
    <property type="entry name" value="B30.2/SPRY_sf"/>
</dbReference>
<evidence type="ECO:0000256" key="7">
    <source>
        <dbReference type="SAM" id="Coils"/>
    </source>
</evidence>
<dbReference type="PROSITE" id="PS50089">
    <property type="entry name" value="ZF_RING_2"/>
    <property type="match status" value="1"/>
</dbReference>
<evidence type="ECO:0000259" key="10">
    <source>
        <dbReference type="PROSITE" id="PS50188"/>
    </source>
</evidence>
<evidence type="ECO:0000259" key="8">
    <source>
        <dbReference type="PROSITE" id="PS50089"/>
    </source>
</evidence>
<feature type="domain" description="B box-type" evidence="9">
    <location>
        <begin position="150"/>
        <end position="190"/>
    </location>
</feature>
<evidence type="ECO:0000256" key="4">
    <source>
        <dbReference type="ARBA" id="ARBA00022833"/>
    </source>
</evidence>
<dbReference type="CDD" id="cd19769">
    <property type="entry name" value="Bbox2_TRIM16-like"/>
    <property type="match status" value="1"/>
</dbReference>
<dbReference type="Pfam" id="PF00622">
    <property type="entry name" value="SPRY"/>
    <property type="match status" value="1"/>
</dbReference>
<dbReference type="Pfam" id="PF15227">
    <property type="entry name" value="zf-C3HC4_4"/>
    <property type="match status" value="1"/>
</dbReference>
<name>A0A8N7T6X9_DANRE</name>
<gene>
    <name evidence="12" type="primary">ftr22</name>
</gene>
<evidence type="ECO:0000256" key="5">
    <source>
        <dbReference type="ARBA" id="ARBA00022859"/>
    </source>
</evidence>
<evidence type="ECO:0000256" key="2">
    <source>
        <dbReference type="ARBA" id="ARBA00022723"/>
    </source>
</evidence>
<proteinExistence type="predicted"/>
<dbReference type="Pfam" id="PF00643">
    <property type="entry name" value="zf-B_box"/>
    <property type="match status" value="1"/>
</dbReference>
<dbReference type="GO" id="GO:0008270">
    <property type="term" value="F:zinc ion binding"/>
    <property type="evidence" value="ECO:0007669"/>
    <property type="project" value="UniProtKB-KW"/>
</dbReference>
<keyword evidence="2" id="KW-0479">Metal-binding</keyword>
<keyword evidence="7" id="KW-0175">Coiled coil</keyword>
<dbReference type="InterPro" id="IPR001870">
    <property type="entry name" value="B30.2/SPRY"/>
</dbReference>
<dbReference type="AlphaFoldDB" id="A0A8N7T6X9"/>
<keyword evidence="5" id="KW-0391">Immunity</keyword>
<dbReference type="Pfam" id="PF13765">
    <property type="entry name" value="PRY"/>
    <property type="match status" value="1"/>
</dbReference>